<reference evidence="1 2" key="1">
    <citation type="submission" date="2017-01" db="EMBL/GenBank/DDBJ databases">
        <title>The cable genome- insights into the physiology and evolution of filamentous bacteria capable of sulfide oxidation via long distance electron transfer.</title>
        <authorList>
            <person name="Schreiber L."/>
            <person name="Bjerg J.T."/>
            <person name="Boggild A."/>
            <person name="Van De Vossenberg J."/>
            <person name="Meysman F."/>
            <person name="Nielsen L.P."/>
            <person name="Schramm A."/>
            <person name="Kjeldsen K.U."/>
        </authorList>
    </citation>
    <scope>NUCLEOTIDE SEQUENCE [LARGE SCALE GENOMIC DNA]</scope>
    <source>
        <strain evidence="1">A2</strain>
    </source>
</reference>
<feature type="non-terminal residue" evidence="1">
    <location>
        <position position="95"/>
    </location>
</feature>
<accession>A0A3S3QNI2</accession>
<evidence type="ECO:0000313" key="2">
    <source>
        <dbReference type="Proteomes" id="UP000286862"/>
    </source>
</evidence>
<gene>
    <name evidence="1" type="ORF">VT99_10013</name>
</gene>
<evidence type="ECO:0000313" key="1">
    <source>
        <dbReference type="EMBL" id="RWX49431.1"/>
    </source>
</evidence>
<sequence>MTHMQNILRLIPSVDDFLLALLQDSEFENIPLMLLKKGVRVVLDNQRRRVLEGHKVEPSDLELSVLLEKIQLKIRELDQPAFRRVINGTGVIIHQ</sequence>
<protein>
    <submittedName>
        <fullName evidence="1">L-seryl-tRNA(Ser) seleniumtransferase</fullName>
        <ecNumber evidence="1">2.9.1.1</ecNumber>
    </submittedName>
</protein>
<dbReference type="AlphaFoldDB" id="A0A3S3QNI2"/>
<organism evidence="1 2">
    <name type="scientific">Candidatus Electrothrix marina</name>
    <dbReference type="NCBI Taxonomy" id="1859130"/>
    <lineage>
        <taxon>Bacteria</taxon>
        <taxon>Pseudomonadati</taxon>
        <taxon>Thermodesulfobacteriota</taxon>
        <taxon>Desulfobulbia</taxon>
        <taxon>Desulfobulbales</taxon>
        <taxon>Desulfobulbaceae</taxon>
        <taxon>Candidatus Electrothrix</taxon>
    </lineage>
</organism>
<dbReference type="Proteomes" id="UP000286862">
    <property type="component" value="Unassembled WGS sequence"/>
</dbReference>
<dbReference type="GO" id="GO:0004125">
    <property type="term" value="F:L-seryl-tRNA(Sec) selenium transferase activity"/>
    <property type="evidence" value="ECO:0007669"/>
    <property type="project" value="UniProtKB-EC"/>
</dbReference>
<comment type="caution">
    <text evidence="1">The sequence shown here is derived from an EMBL/GenBank/DDBJ whole genome shotgun (WGS) entry which is preliminary data.</text>
</comment>
<keyword evidence="1" id="KW-0808">Transferase</keyword>
<dbReference type="EC" id="2.9.1.1" evidence="1"/>
<proteinExistence type="predicted"/>
<dbReference type="EMBL" id="MTKQ01000001">
    <property type="protein sequence ID" value="RWX49431.1"/>
    <property type="molecule type" value="Genomic_DNA"/>
</dbReference>
<name>A0A3S3QNI2_9BACT</name>
<dbReference type="Gene3D" id="3.90.1150.110">
    <property type="match status" value="1"/>
</dbReference>